<dbReference type="SUPFAM" id="SSF53300">
    <property type="entry name" value="vWA-like"/>
    <property type="match status" value="1"/>
</dbReference>
<feature type="coiled-coil region" evidence="1">
    <location>
        <begin position="462"/>
        <end position="489"/>
    </location>
</feature>
<dbReference type="PANTHER" id="PTHR41248">
    <property type="entry name" value="NORD PROTEIN"/>
    <property type="match status" value="1"/>
</dbReference>
<dbReference type="RefSeq" id="WP_078482397.1">
    <property type="nucleotide sequence ID" value="NZ_CP054491.1"/>
</dbReference>
<dbReference type="PANTHER" id="PTHR41248:SF1">
    <property type="entry name" value="NORD PROTEIN"/>
    <property type="match status" value="1"/>
</dbReference>
<dbReference type="KEGG" id="rev:HUE57_00395"/>
<dbReference type="Pfam" id="PF00092">
    <property type="entry name" value="VWA"/>
    <property type="match status" value="1"/>
</dbReference>
<gene>
    <name evidence="3" type="ORF">HUE57_00395</name>
</gene>
<dbReference type="CDD" id="cd01454">
    <property type="entry name" value="vWA_norD_type"/>
    <property type="match status" value="1"/>
</dbReference>
<evidence type="ECO:0000256" key="1">
    <source>
        <dbReference type="SAM" id="Coils"/>
    </source>
</evidence>
<name>A0A6N0HRC5_9GAMM</name>
<dbReference type="Proteomes" id="UP000509658">
    <property type="component" value="Chromosome"/>
</dbReference>
<protein>
    <submittedName>
        <fullName evidence="3">VWA domain-containing protein</fullName>
    </submittedName>
</protein>
<dbReference type="InterPro" id="IPR051928">
    <property type="entry name" value="NorD/CobT"/>
</dbReference>
<dbReference type="InterPro" id="IPR002035">
    <property type="entry name" value="VWF_A"/>
</dbReference>
<evidence type="ECO:0000313" key="4">
    <source>
        <dbReference type="Proteomes" id="UP000509658"/>
    </source>
</evidence>
<dbReference type="InterPro" id="IPR036465">
    <property type="entry name" value="vWFA_dom_sf"/>
</dbReference>
<feature type="domain" description="VWFA" evidence="2">
    <location>
        <begin position="529"/>
        <end position="710"/>
    </location>
</feature>
<keyword evidence="4" id="KW-1185">Reference proteome</keyword>
<dbReference type="EMBL" id="CP054491">
    <property type="protein sequence ID" value="QKQ24913.1"/>
    <property type="molecule type" value="Genomic_DNA"/>
</dbReference>
<accession>A0A6N0HRC5</accession>
<organism evidence="3 4">
    <name type="scientific">Candidatus Reidiella endopervernicosa</name>
    <dbReference type="NCBI Taxonomy" id="2738883"/>
    <lineage>
        <taxon>Bacteria</taxon>
        <taxon>Pseudomonadati</taxon>
        <taxon>Pseudomonadota</taxon>
        <taxon>Gammaproteobacteria</taxon>
        <taxon>Candidatus Reidiella</taxon>
    </lineage>
</organism>
<dbReference type="PROSITE" id="PS50234">
    <property type="entry name" value="VWFA"/>
    <property type="match status" value="1"/>
</dbReference>
<evidence type="ECO:0000313" key="3">
    <source>
        <dbReference type="EMBL" id="QKQ24913.1"/>
    </source>
</evidence>
<sequence>MSQNSALSVETILEQLNELLEVEFTFIHPEGAANAVAQLPQEEQRFLLDWVGRIASTNIQIAFQFLEQVASLIDVMDREVIEAWALDAVDTYDSSGLRAAIEVIEQGAAYVERHRERRVGALLEQNESVLLHFIQGLSGRRLKLKPGGVEAYTDSETLFLPNVTSRMVTAEQNYQLLKATAVYLWAQTRFGTFRQPLTEQLSGYDDLGHAIACFASLERLRLDSYIERELPGVARQMVALKTALGELELPPQWQGIRDLLSVADATVAESVALVEQCYALPPLQPVCYQGVIDAAEVATVAAARIEREKALLRIRLGEISREVEEGEEGEEGRDCSEKPKRFDIELPEDQVSHQLESFELTIDDHPVAPPEDVKALVSSIMLDLGEIPDEYLVAAGPGEYDPGFYREEEADPDAVWQGTYHEEGAFIYHEWDYKRQHYRKNWCAVREREVKPVEDEFVAETMARYSGMIKQLRKTFEAMRDEDRLLKRQVDGEDVDIDALVEALADAQDGSEMSDRLFTRMHRADRNIAVMLMVDMSGSTKGWINDAERESLLLLSEALESLGDRYAIYGFSGMSRKRCELFRIKRFDEPYNETVQARISGIEPQDYTRMGFAIRHLSQLLNEVDARTRILITLSDGKPDDYNDYRGEYGIEDTRRALIEARRSGIHPYCITIDEQARDYLPHLYGPASFTVVDDVRQLPLKVSDIYRRLTT</sequence>
<dbReference type="AlphaFoldDB" id="A0A6N0HRC5"/>
<proteinExistence type="predicted"/>
<reference evidence="3 4" key="1">
    <citation type="submission" date="2020-05" db="EMBL/GenBank/DDBJ databases">
        <title>Horizontal transmission and recombination maintain forever young bacterial symbiont genomes.</title>
        <authorList>
            <person name="Russell S.L."/>
            <person name="Pepper-Tunick E."/>
            <person name="Svedberg J."/>
            <person name="Byrne A."/>
            <person name="Ruelas Castillo J."/>
            <person name="Vollmers C."/>
            <person name="Beinart R.A."/>
            <person name="Corbett-Detig R."/>
        </authorList>
    </citation>
    <scope>NUCLEOTIDE SEQUENCE [LARGE SCALE GENOMIC DNA]</scope>
    <source>
        <strain evidence="3">Santa_Monica_outfall</strain>
    </source>
</reference>
<dbReference type="SMART" id="SM00327">
    <property type="entry name" value="VWA"/>
    <property type="match status" value="1"/>
</dbReference>
<dbReference type="Gene3D" id="3.40.50.410">
    <property type="entry name" value="von Willebrand factor, type A domain"/>
    <property type="match status" value="1"/>
</dbReference>
<keyword evidence="1" id="KW-0175">Coiled coil</keyword>
<evidence type="ECO:0000259" key="2">
    <source>
        <dbReference type="PROSITE" id="PS50234"/>
    </source>
</evidence>